<evidence type="ECO:0000256" key="11">
    <source>
        <dbReference type="PIRSR" id="PIRSR006113-2"/>
    </source>
</evidence>
<protein>
    <recommendedName>
        <fullName evidence="3 9">6-carboxy-5,6,7,8-tetrahydropterin synthase</fullName>
        <ecNumber evidence="9">4.-.-.-</ecNumber>
    </recommendedName>
</protein>
<keyword evidence="6 9" id="KW-0862">Zinc</keyword>
<evidence type="ECO:0000256" key="7">
    <source>
        <dbReference type="ARBA" id="ARBA00023239"/>
    </source>
</evidence>
<dbReference type="PIRSF" id="PIRSF006113">
    <property type="entry name" value="PTP_synth"/>
    <property type="match status" value="1"/>
</dbReference>
<dbReference type="UniPathway" id="UPA00391"/>
<name>A0A1T4YRJ5_9BACT</name>
<dbReference type="OrthoDB" id="9804698at2"/>
<evidence type="ECO:0000256" key="1">
    <source>
        <dbReference type="ARBA" id="ARBA00005061"/>
    </source>
</evidence>
<keyword evidence="5 9" id="KW-0671">Queuosine biosynthesis</keyword>
<dbReference type="PANTHER" id="PTHR12589">
    <property type="entry name" value="PYRUVOYL TETRAHYDROBIOPTERIN SYNTHASE"/>
    <property type="match status" value="1"/>
</dbReference>
<evidence type="ECO:0000256" key="3">
    <source>
        <dbReference type="ARBA" id="ARBA00018141"/>
    </source>
</evidence>
<evidence type="ECO:0000256" key="10">
    <source>
        <dbReference type="PIRSR" id="PIRSR006113-1"/>
    </source>
</evidence>
<comment type="catalytic activity">
    <reaction evidence="8 9">
        <text>7,8-dihydroneopterin 3'-triphosphate + H2O = 6-carboxy-5,6,7,8-tetrahydropterin + triphosphate + acetaldehyde + 2 H(+)</text>
        <dbReference type="Rhea" id="RHEA:27966"/>
        <dbReference type="ChEBI" id="CHEBI:15343"/>
        <dbReference type="ChEBI" id="CHEBI:15377"/>
        <dbReference type="ChEBI" id="CHEBI:15378"/>
        <dbReference type="ChEBI" id="CHEBI:18036"/>
        <dbReference type="ChEBI" id="CHEBI:58462"/>
        <dbReference type="ChEBI" id="CHEBI:61032"/>
        <dbReference type="EC" id="4.1.2.50"/>
    </reaction>
</comment>
<dbReference type="GO" id="GO:0008616">
    <property type="term" value="P:tRNA queuosine(34) biosynthetic process"/>
    <property type="evidence" value="ECO:0007669"/>
    <property type="project" value="UniProtKB-KW"/>
</dbReference>
<dbReference type="GO" id="GO:0046872">
    <property type="term" value="F:metal ion binding"/>
    <property type="evidence" value="ECO:0007669"/>
    <property type="project" value="UniProtKB-KW"/>
</dbReference>
<dbReference type="PANTHER" id="PTHR12589:SF7">
    <property type="entry name" value="6-PYRUVOYL TETRAHYDROBIOPTERIN SYNTHASE"/>
    <property type="match status" value="1"/>
</dbReference>
<feature type="binding site" evidence="11">
    <location>
        <position position="30"/>
    </location>
    <ligand>
        <name>Zn(2+)</name>
        <dbReference type="ChEBI" id="CHEBI:29105"/>
    </ligand>
</feature>
<keyword evidence="7 9" id="KW-0456">Lyase</keyword>
<dbReference type="InterPro" id="IPR038418">
    <property type="entry name" value="6-PTP_synth/QueD_sf"/>
</dbReference>
<dbReference type="Proteomes" id="UP000190774">
    <property type="component" value="Unassembled WGS sequence"/>
</dbReference>
<comment type="cofactor">
    <cofactor evidence="9 11">
        <name>Zn(2+)</name>
        <dbReference type="ChEBI" id="CHEBI:29105"/>
    </cofactor>
    <text evidence="9 11">Binds 1 zinc ion per subunit.</text>
</comment>
<evidence type="ECO:0000256" key="6">
    <source>
        <dbReference type="ARBA" id="ARBA00022833"/>
    </source>
</evidence>
<dbReference type="STRING" id="48467.SAMN02745166_04046"/>
<gene>
    <name evidence="12" type="ORF">SAMN02745166_04046</name>
</gene>
<comment type="pathway">
    <text evidence="1 9">Purine metabolism; 7-cyano-7-deazaguanine biosynthesis.</text>
</comment>
<dbReference type="RefSeq" id="WP_078815194.1">
    <property type="nucleotide sequence ID" value="NZ_FUYE01000016.1"/>
</dbReference>
<feature type="binding site" evidence="11">
    <location>
        <position position="32"/>
    </location>
    <ligand>
        <name>Zn(2+)</name>
        <dbReference type="ChEBI" id="CHEBI:29105"/>
    </ligand>
</feature>
<feature type="active site" description="Proton acceptor" evidence="10">
    <location>
        <position position="26"/>
    </location>
</feature>
<dbReference type="FunFam" id="3.30.479.10:FF:000001">
    <property type="entry name" value="6-carboxy-5,6,7,8-tetrahydropterin synthase"/>
    <property type="match status" value="1"/>
</dbReference>
<dbReference type="NCBIfam" id="TIGR03367">
    <property type="entry name" value="queuosine_QueD"/>
    <property type="match status" value="1"/>
</dbReference>
<evidence type="ECO:0000256" key="2">
    <source>
        <dbReference type="ARBA" id="ARBA00008900"/>
    </source>
</evidence>
<comment type="similarity">
    <text evidence="2 9">Belongs to the PTPS family. QueD subfamily.</text>
</comment>
<dbReference type="GO" id="GO:0070497">
    <property type="term" value="F:6-carboxytetrahydropterin synthase activity"/>
    <property type="evidence" value="ECO:0007669"/>
    <property type="project" value="UniProtKB-EC"/>
</dbReference>
<accession>A0A1T4YRJ5</accession>
<dbReference type="InterPro" id="IPR007115">
    <property type="entry name" value="6-PTP_synth/QueD"/>
</dbReference>
<dbReference type="EC" id="4.-.-.-" evidence="9"/>
<evidence type="ECO:0000313" key="13">
    <source>
        <dbReference type="Proteomes" id="UP000190774"/>
    </source>
</evidence>
<reference evidence="13" key="1">
    <citation type="submission" date="2017-02" db="EMBL/GenBank/DDBJ databases">
        <authorList>
            <person name="Varghese N."/>
            <person name="Submissions S."/>
        </authorList>
    </citation>
    <scope>NUCLEOTIDE SEQUENCE [LARGE SCALE GENOMIC DNA]</scope>
    <source>
        <strain evidence="13">ATCC 700200</strain>
    </source>
</reference>
<evidence type="ECO:0000256" key="8">
    <source>
        <dbReference type="ARBA" id="ARBA00048807"/>
    </source>
</evidence>
<dbReference type="Pfam" id="PF01242">
    <property type="entry name" value="PTPS"/>
    <property type="match status" value="1"/>
</dbReference>
<evidence type="ECO:0000256" key="5">
    <source>
        <dbReference type="ARBA" id="ARBA00022785"/>
    </source>
</evidence>
<dbReference type="EMBL" id="FUYE01000016">
    <property type="protein sequence ID" value="SKB04350.1"/>
    <property type="molecule type" value="Genomic_DNA"/>
</dbReference>
<evidence type="ECO:0000256" key="9">
    <source>
        <dbReference type="PIRNR" id="PIRNR006113"/>
    </source>
</evidence>
<keyword evidence="13" id="KW-1185">Reference proteome</keyword>
<dbReference type="Gene3D" id="3.30.479.10">
    <property type="entry name" value="6-pyruvoyl tetrahydropterin synthase/QueD"/>
    <property type="match status" value="1"/>
</dbReference>
<evidence type="ECO:0000256" key="4">
    <source>
        <dbReference type="ARBA" id="ARBA00022723"/>
    </source>
</evidence>
<dbReference type="SUPFAM" id="SSF55620">
    <property type="entry name" value="Tetrahydrobiopterin biosynthesis enzymes-like"/>
    <property type="match status" value="1"/>
</dbReference>
<sequence>MRCRIIKDFRFEAAQTLPNLPDSHKCTRMHGHSFKVEIAVEGEVDPHIGWVYDHAEISKAMKPLVDRMDHAYLNEIEGLENPTIENMAAWLWRKLAPQLPGLCEIVIYETPSARCVFRGEF</sequence>
<organism evidence="12 13">
    <name type="scientific">Prosthecobacter debontii</name>
    <dbReference type="NCBI Taxonomy" id="48467"/>
    <lineage>
        <taxon>Bacteria</taxon>
        <taxon>Pseudomonadati</taxon>
        <taxon>Verrucomicrobiota</taxon>
        <taxon>Verrucomicrobiia</taxon>
        <taxon>Verrucomicrobiales</taxon>
        <taxon>Verrucomicrobiaceae</taxon>
        <taxon>Prosthecobacter</taxon>
    </lineage>
</organism>
<feature type="active site" description="Charge relay system" evidence="10">
    <location>
        <position position="70"/>
    </location>
</feature>
<feature type="active site" description="Charge relay system" evidence="10">
    <location>
        <position position="109"/>
    </location>
</feature>
<dbReference type="AlphaFoldDB" id="A0A1T4YRJ5"/>
<proteinExistence type="inferred from homology"/>
<keyword evidence="4 9" id="KW-0479">Metal-binding</keyword>
<evidence type="ECO:0000313" key="12">
    <source>
        <dbReference type="EMBL" id="SKB04350.1"/>
    </source>
</evidence>